<accession>A0A6P3X0N2</accession>
<feature type="compositionally biased region" description="Low complexity" evidence="3">
    <location>
        <begin position="22"/>
        <end position="43"/>
    </location>
</feature>
<feature type="domain" description="Myosin tail" evidence="4">
    <location>
        <begin position="885"/>
        <end position="1175"/>
    </location>
</feature>
<dbReference type="PANTHER" id="PTHR45615">
    <property type="entry name" value="MYOSIN HEAVY CHAIN, NON-MUSCLE"/>
    <property type="match status" value="1"/>
</dbReference>
<reference evidence="6" key="1">
    <citation type="submission" date="2025-08" db="UniProtKB">
        <authorList>
            <consortium name="RefSeq"/>
        </authorList>
    </citation>
    <scope>IDENTIFICATION</scope>
</reference>
<dbReference type="GO" id="GO:0016460">
    <property type="term" value="C:myosin II complex"/>
    <property type="evidence" value="ECO:0007669"/>
    <property type="project" value="TreeGrafter"/>
</dbReference>
<dbReference type="PROSITE" id="PS50096">
    <property type="entry name" value="IQ"/>
    <property type="match status" value="1"/>
</dbReference>
<protein>
    <submittedName>
        <fullName evidence="6">Unconventional myosin-XVIIIa-like isoform X3</fullName>
    </submittedName>
</protein>
<evidence type="ECO:0000313" key="6">
    <source>
        <dbReference type="RefSeq" id="XP_014471747.1"/>
    </source>
</evidence>
<name>A0A6P3X0N2_DINQU</name>
<dbReference type="Pfam" id="PF00612">
    <property type="entry name" value="IQ"/>
    <property type="match status" value="1"/>
</dbReference>
<feature type="region of interest" description="Disordered" evidence="3">
    <location>
        <begin position="359"/>
        <end position="458"/>
    </location>
</feature>
<feature type="coiled-coil region" evidence="2">
    <location>
        <begin position="876"/>
        <end position="1437"/>
    </location>
</feature>
<dbReference type="Proteomes" id="UP000515204">
    <property type="component" value="Unplaced"/>
</dbReference>
<dbReference type="OrthoDB" id="2914378at2759"/>
<dbReference type="InterPro" id="IPR000048">
    <property type="entry name" value="IQ_motif_EF-hand-BS"/>
</dbReference>
<dbReference type="InterPro" id="IPR027417">
    <property type="entry name" value="P-loop_NTPase"/>
</dbReference>
<dbReference type="Gene3D" id="1.20.5.4820">
    <property type="match status" value="1"/>
</dbReference>
<feature type="compositionally biased region" description="Basic and acidic residues" evidence="3">
    <location>
        <begin position="547"/>
        <end position="556"/>
    </location>
</feature>
<organism evidence="5 6">
    <name type="scientific">Dinoponera quadriceps</name>
    <name type="common">South American ant</name>
    <dbReference type="NCBI Taxonomy" id="609295"/>
    <lineage>
        <taxon>Eukaryota</taxon>
        <taxon>Metazoa</taxon>
        <taxon>Ecdysozoa</taxon>
        <taxon>Arthropoda</taxon>
        <taxon>Hexapoda</taxon>
        <taxon>Insecta</taxon>
        <taxon>Pterygota</taxon>
        <taxon>Neoptera</taxon>
        <taxon>Endopterygota</taxon>
        <taxon>Hymenoptera</taxon>
        <taxon>Apocrita</taxon>
        <taxon>Aculeata</taxon>
        <taxon>Formicoidea</taxon>
        <taxon>Formicidae</taxon>
        <taxon>Ponerinae</taxon>
        <taxon>Ponerini</taxon>
        <taxon>Dinoponera</taxon>
    </lineage>
</organism>
<evidence type="ECO:0000259" key="4">
    <source>
        <dbReference type="Pfam" id="PF01576"/>
    </source>
</evidence>
<feature type="region of interest" description="Disordered" evidence="3">
    <location>
        <begin position="1"/>
        <end position="124"/>
    </location>
</feature>
<evidence type="ECO:0000256" key="2">
    <source>
        <dbReference type="SAM" id="Coils"/>
    </source>
</evidence>
<evidence type="ECO:0000256" key="3">
    <source>
        <dbReference type="SAM" id="MobiDB-lite"/>
    </source>
</evidence>
<dbReference type="GeneID" id="106742891"/>
<feature type="compositionally biased region" description="Basic and acidic residues" evidence="3">
    <location>
        <begin position="359"/>
        <end position="400"/>
    </location>
</feature>
<feature type="coiled-coil region" evidence="2">
    <location>
        <begin position="753"/>
        <end position="850"/>
    </location>
</feature>
<gene>
    <name evidence="6" type="primary">LOC106742891</name>
</gene>
<proteinExistence type="predicted"/>
<dbReference type="GO" id="GO:0051015">
    <property type="term" value="F:actin filament binding"/>
    <property type="evidence" value="ECO:0007669"/>
    <property type="project" value="TreeGrafter"/>
</dbReference>
<feature type="compositionally biased region" description="Polar residues" evidence="3">
    <location>
        <begin position="44"/>
        <end position="53"/>
    </location>
</feature>
<dbReference type="SUPFAM" id="SSF52540">
    <property type="entry name" value="P-loop containing nucleoside triphosphate hydrolases"/>
    <property type="match status" value="1"/>
</dbReference>
<dbReference type="Pfam" id="PF01576">
    <property type="entry name" value="Myosin_tail_1"/>
    <property type="match status" value="1"/>
</dbReference>
<feature type="region of interest" description="Disordered" evidence="3">
    <location>
        <begin position="547"/>
        <end position="593"/>
    </location>
</feature>
<dbReference type="GO" id="GO:0032982">
    <property type="term" value="C:myosin filament"/>
    <property type="evidence" value="ECO:0007669"/>
    <property type="project" value="TreeGrafter"/>
</dbReference>
<evidence type="ECO:0000313" key="5">
    <source>
        <dbReference type="Proteomes" id="UP000515204"/>
    </source>
</evidence>
<dbReference type="RefSeq" id="XP_014471747.1">
    <property type="nucleotide sequence ID" value="XM_014616261.1"/>
</dbReference>
<dbReference type="PANTHER" id="PTHR45615:SF36">
    <property type="entry name" value="MYOSIN HEAVY CHAIN-LIKE, ISOFORM B-RELATED"/>
    <property type="match status" value="1"/>
</dbReference>
<sequence>MFDNVSKWAAAGSGGGSRLIKAKSSPNVSKSSSSPVKKLSQSAASPSKPSRTAKTPIIPKISSKTGTNEAVNPARRGPANLDSPKTRLFSPSKPRRSPSETRPDTAKAVSPTARNSDKKKVCKSASSSPTCTILEDRALLKKGLIYTPNDKMPAKPEALRGKATLDRSVSLGCVSTDNNHTVPRGIPISCERRSLANERDRKAESSRRRLTPMNRSTSLWSVQAPKADCNQCKRPSGTSAKLNSVFRPSKIPLPAARSTGLGRSLADLSQVDRVGESVHQVISFELDLDGASSERIYENCRETLGRASKLGGSPGISVSTSNLEERAARLMAQLEDDDDETIAPMDVVVDVALPRRNETVYEDRETSDDKVKSNVIEEKGGSDKNSPDERSVRRDEEPKKAAGAFRDNTRPEEDTSKRREPVAREYKSSRRDWTSRERKSCEKPEEIAEEPRRNLKESPNIQELRRNWERRGAADQDVDAKATTIYTGNSGKKSVNLSKTARNESDVVDGAQDAKRKQCVGKRAKDIEHLVNFFNCKNAEASKETAARDTWIKPRSPETPAASLKKNEPKNGHEYSGYASDGNCSEDSGHMSNENEVEWKDTVDNQNQRETVEFKGTREYYDTIERADGMKIFDSTIARRLAESEKQASPAVSSGASSIDSCRDDRCLEIGRQIFFRSGTLERLEAQRDEKLTGHIILLQARCRGYLARRKLNTLKLQDLAVRCIQRNVRKLMSVREWPWWRLYVKVAPLLNVHRTEDQLKARTEELELLRAKVERLEQERNHLKHDNDKLEAKLSEMTADFAEEHSTSTLAAERIDAETSERLRLERELQDVTEANKNLQQTTERLEMELLYARAADLNGVASDGEEGEDGGVYRQRYEHAIRELEFTKRKMAQQHEDDLEQLVGLKKQLEKKLADAYEEVEEQRQVVGQWKRRVQKLNGEMHDLRLLLEEQTARNNLLEKKQRKFDSETQNLMNDLRQEKAQRERLAREKEIAIAEKFTVEQNLSDARLEIELKEERLRTLTQELEELTFGGKTEEEVAQLKKAKHELEKRAKDQEEELDDLAGQVQLLEQAKLRLEMSIEQQRKEMRKEMQQRDEELEDVRGNAHKKVKALESQLENEHEERTILLREKHELERRLVSIEEQDRADRAAEAETMQRLKRDLKRTKALLRDAQTMLERSKGDSTGKAALRQLKNQLEDAECARAAAIKAKQALEQELNETQASLEEAMRQRSEAEERANVANRERTELLSQLEENEEELAEVLKKYRAAVQQVSAEQGQLQEAQVQIAALEAEKSSLKDQLAELTQRLESVEQLGDPTANSLATRRLEFRAKELESKLELEQTTRARLETQIARLKESVDKLQTESALLRTKEQTAQDAARRLQRSLRDTRDEASAAISREQEALRARRDIEKSLEAAEAETKVARDDLRLALQRIDDLQSAIQGELDLDCSEEATSENSDSD</sequence>
<dbReference type="GO" id="GO:0031032">
    <property type="term" value="P:actomyosin structure organization"/>
    <property type="evidence" value="ECO:0007669"/>
    <property type="project" value="TreeGrafter"/>
</dbReference>
<evidence type="ECO:0000256" key="1">
    <source>
        <dbReference type="ARBA" id="ARBA00023054"/>
    </source>
</evidence>
<keyword evidence="5" id="KW-1185">Reference proteome</keyword>
<dbReference type="InterPro" id="IPR002928">
    <property type="entry name" value="Myosin_tail"/>
</dbReference>
<dbReference type="GO" id="GO:0005737">
    <property type="term" value="C:cytoplasm"/>
    <property type="evidence" value="ECO:0007669"/>
    <property type="project" value="TreeGrafter"/>
</dbReference>
<keyword evidence="1 2" id="KW-0175">Coiled coil</keyword>
<feature type="compositionally biased region" description="Basic and acidic residues" evidence="3">
    <location>
        <begin position="407"/>
        <end position="456"/>
    </location>
</feature>
<dbReference type="Gene3D" id="1.20.5.340">
    <property type="match status" value="1"/>
</dbReference>
<feature type="compositionally biased region" description="Polar residues" evidence="3">
    <location>
        <begin position="582"/>
        <end position="593"/>
    </location>
</feature>